<accession>A0ACB9S3Q7</accession>
<gene>
    <name evidence="1" type="ORF">MLD38_003847</name>
</gene>
<comment type="caution">
    <text evidence="1">The sequence shown here is derived from an EMBL/GenBank/DDBJ whole genome shotgun (WGS) entry which is preliminary data.</text>
</comment>
<dbReference type="Proteomes" id="UP001057402">
    <property type="component" value="Chromosome 2"/>
</dbReference>
<reference evidence="2" key="1">
    <citation type="journal article" date="2023" name="Front. Plant Sci.">
        <title>Chromosomal-level genome assembly of Melastoma candidum provides insights into trichome evolution.</title>
        <authorList>
            <person name="Zhong Y."/>
            <person name="Wu W."/>
            <person name="Sun C."/>
            <person name="Zou P."/>
            <person name="Liu Y."/>
            <person name="Dai S."/>
            <person name="Zhou R."/>
        </authorList>
    </citation>
    <scope>NUCLEOTIDE SEQUENCE [LARGE SCALE GENOMIC DNA]</scope>
</reference>
<organism evidence="1 2">
    <name type="scientific">Melastoma candidum</name>
    <dbReference type="NCBI Taxonomy" id="119954"/>
    <lineage>
        <taxon>Eukaryota</taxon>
        <taxon>Viridiplantae</taxon>
        <taxon>Streptophyta</taxon>
        <taxon>Embryophyta</taxon>
        <taxon>Tracheophyta</taxon>
        <taxon>Spermatophyta</taxon>
        <taxon>Magnoliopsida</taxon>
        <taxon>eudicotyledons</taxon>
        <taxon>Gunneridae</taxon>
        <taxon>Pentapetalae</taxon>
        <taxon>rosids</taxon>
        <taxon>malvids</taxon>
        <taxon>Myrtales</taxon>
        <taxon>Melastomataceae</taxon>
        <taxon>Melastomatoideae</taxon>
        <taxon>Melastomateae</taxon>
        <taxon>Melastoma</taxon>
    </lineage>
</organism>
<protein>
    <submittedName>
        <fullName evidence="1">Uncharacterized protein</fullName>
    </submittedName>
</protein>
<sequence>MNNVPDTSIVVPFRASDTMYWYSAHHSSSDSGIIIYCARLHALGFSIYSSEDPTDDLLLSKPRKVTRKDEYYNFEFSNLLHALQLLQYCFWKSSELRNAEVRTLTNDKVVVLSPSLK</sequence>
<evidence type="ECO:0000313" key="1">
    <source>
        <dbReference type="EMBL" id="KAI4385857.1"/>
    </source>
</evidence>
<proteinExistence type="predicted"/>
<dbReference type="EMBL" id="CM042881">
    <property type="protein sequence ID" value="KAI4385857.1"/>
    <property type="molecule type" value="Genomic_DNA"/>
</dbReference>
<evidence type="ECO:0000313" key="2">
    <source>
        <dbReference type="Proteomes" id="UP001057402"/>
    </source>
</evidence>
<name>A0ACB9S3Q7_9MYRT</name>
<keyword evidence="2" id="KW-1185">Reference proteome</keyword>